<dbReference type="GO" id="GO:0051604">
    <property type="term" value="P:protein maturation"/>
    <property type="evidence" value="ECO:0007669"/>
    <property type="project" value="TreeGrafter"/>
</dbReference>
<dbReference type="EMBL" id="DQVE01000056">
    <property type="protein sequence ID" value="HIP98805.1"/>
    <property type="molecule type" value="Genomic_DNA"/>
</dbReference>
<dbReference type="InterPro" id="IPR036921">
    <property type="entry name" value="PurM-like_N_sf"/>
</dbReference>
<sequence length="332" mass="36007">MEKKLTLAHGGGGEETQKLIKELFITHFKNPILERMEDSALLEVKGKIAYTTDSFTVKPYFFKGGDIGKLAVAGTVNDLAVSGARPLYMTASFILEEGFSLEDLERIVKSLSEEAKKVGIQIVAGDTKVLPKGGVDGIIIAASGLGEIIYDGLSSASLEEGDSIIVSGFIGDHGASVTAQRLGFELPIGSDCAPLWDLVKKVLKGGFKVKAMRDPTRGGLSAVLYEWAQSSQVDIQVEEEAIPVREEVWGICEFLGLEPYHLACEGRIVFAVESKDAQKVLEVIRSHPLGREAQIIGRVLRKSDQPKVLIKTPYGVERIMEPPAGELLPRIC</sequence>
<dbReference type="PIRSF" id="PIRSF005644">
    <property type="entry name" value="Hdrgns_mtr_HypE"/>
    <property type="match status" value="1"/>
</dbReference>
<dbReference type="SUPFAM" id="SSF56042">
    <property type="entry name" value="PurM C-terminal domain-like"/>
    <property type="match status" value="1"/>
</dbReference>
<dbReference type="InterPro" id="IPR036676">
    <property type="entry name" value="PurM-like_C_sf"/>
</dbReference>
<dbReference type="Gene3D" id="3.30.1330.10">
    <property type="entry name" value="PurM-like, N-terminal domain"/>
    <property type="match status" value="1"/>
</dbReference>
<feature type="domain" description="PurM-like N-terminal" evidence="2">
    <location>
        <begin position="37"/>
        <end position="147"/>
    </location>
</feature>
<dbReference type="PANTHER" id="PTHR30303:SF0">
    <property type="entry name" value="CARBAMOYL DEHYDRATASE HYPE"/>
    <property type="match status" value="1"/>
</dbReference>
<accession>A0A9D0YPQ7</accession>
<dbReference type="Proteomes" id="UP000606463">
    <property type="component" value="Unassembled WGS sequence"/>
</dbReference>
<reference evidence="4" key="1">
    <citation type="journal article" date="2020" name="ISME J.">
        <title>Gammaproteobacteria mediating utilization of methyl-, sulfur- and petroleum organic compounds in deep ocean hydrothermal plumes.</title>
        <authorList>
            <person name="Zhou Z."/>
            <person name="Liu Y."/>
            <person name="Pan J."/>
            <person name="Cron B.R."/>
            <person name="Toner B.M."/>
            <person name="Anantharaman K."/>
            <person name="Breier J.A."/>
            <person name="Dick G.J."/>
            <person name="Li M."/>
        </authorList>
    </citation>
    <scope>NUCLEOTIDE SEQUENCE</scope>
    <source>
        <strain evidence="4">SZUA-1501</strain>
    </source>
</reference>
<dbReference type="CDD" id="cd02197">
    <property type="entry name" value="HypE"/>
    <property type="match status" value="1"/>
</dbReference>
<comment type="caution">
    <text evidence="4">The sequence shown here is derived from an EMBL/GenBank/DDBJ whole genome shotgun (WGS) entry which is preliminary data.</text>
</comment>
<dbReference type="SUPFAM" id="SSF55326">
    <property type="entry name" value="PurM N-terminal domain-like"/>
    <property type="match status" value="1"/>
</dbReference>
<organism evidence="4 5">
    <name type="scientific">Aquifex aeolicus</name>
    <dbReference type="NCBI Taxonomy" id="63363"/>
    <lineage>
        <taxon>Bacteria</taxon>
        <taxon>Pseudomonadati</taxon>
        <taxon>Aquificota</taxon>
        <taxon>Aquificia</taxon>
        <taxon>Aquificales</taxon>
        <taxon>Aquificaceae</taxon>
        <taxon>Aquifex</taxon>
    </lineage>
</organism>
<evidence type="ECO:0000256" key="1">
    <source>
        <dbReference type="ARBA" id="ARBA00006243"/>
    </source>
</evidence>
<feature type="domain" description="PurM-like C-terminal" evidence="3">
    <location>
        <begin position="159"/>
        <end position="302"/>
    </location>
</feature>
<dbReference type="Pfam" id="PF00586">
    <property type="entry name" value="AIRS"/>
    <property type="match status" value="1"/>
</dbReference>
<protein>
    <submittedName>
        <fullName evidence="4">Hydrogenase expression/formation protein HypE</fullName>
    </submittedName>
</protein>
<dbReference type="Pfam" id="PF02769">
    <property type="entry name" value="AIRS_C"/>
    <property type="match status" value="1"/>
</dbReference>
<dbReference type="InterPro" id="IPR010918">
    <property type="entry name" value="PurM-like_C_dom"/>
</dbReference>
<dbReference type="AlphaFoldDB" id="A0A9D0YPQ7"/>
<gene>
    <name evidence="4" type="primary">hypE</name>
    <name evidence="4" type="ORF">EYH37_05560</name>
</gene>
<evidence type="ECO:0000259" key="3">
    <source>
        <dbReference type="Pfam" id="PF02769"/>
    </source>
</evidence>
<dbReference type="InterPro" id="IPR011854">
    <property type="entry name" value="HypE"/>
</dbReference>
<evidence type="ECO:0000259" key="2">
    <source>
        <dbReference type="Pfam" id="PF00586"/>
    </source>
</evidence>
<dbReference type="NCBIfam" id="TIGR02124">
    <property type="entry name" value="hypE"/>
    <property type="match status" value="1"/>
</dbReference>
<dbReference type="PANTHER" id="PTHR30303">
    <property type="entry name" value="HYDROGENASE ISOENZYMES FORMATION PROTEIN HYPE"/>
    <property type="match status" value="1"/>
</dbReference>
<evidence type="ECO:0000313" key="4">
    <source>
        <dbReference type="EMBL" id="HIP98805.1"/>
    </source>
</evidence>
<name>A0A9D0YPQ7_AQUAO</name>
<dbReference type="Gene3D" id="3.90.650.10">
    <property type="entry name" value="PurM-like C-terminal domain"/>
    <property type="match status" value="1"/>
</dbReference>
<dbReference type="InterPro" id="IPR016188">
    <property type="entry name" value="PurM-like_N"/>
</dbReference>
<evidence type="ECO:0000313" key="5">
    <source>
        <dbReference type="Proteomes" id="UP000606463"/>
    </source>
</evidence>
<proteinExistence type="inferred from homology"/>
<comment type="similarity">
    <text evidence="1">Belongs to the HypE family.</text>
</comment>